<dbReference type="InterPro" id="IPR011856">
    <property type="entry name" value="tRNA_endonuc-like_dom_sf"/>
</dbReference>
<evidence type="ECO:0000256" key="1">
    <source>
        <dbReference type="ARBA" id="ARBA00006091"/>
    </source>
</evidence>
<accession>A0A2P7YSZ4</accession>
<dbReference type="GeneID" id="36565806"/>
<organism evidence="4 5">
    <name type="scientific">Candidozyma pseudohaemuli</name>
    <dbReference type="NCBI Taxonomy" id="418784"/>
    <lineage>
        <taxon>Eukaryota</taxon>
        <taxon>Fungi</taxon>
        <taxon>Dikarya</taxon>
        <taxon>Ascomycota</taxon>
        <taxon>Saccharomycotina</taxon>
        <taxon>Pichiomycetes</taxon>
        <taxon>Metschnikowiaceae</taxon>
        <taxon>Candidozyma</taxon>
    </lineage>
</organism>
<feature type="domain" description="tRNA-splicing endonuclease subunit Sen15" evidence="3">
    <location>
        <begin position="7"/>
        <end position="109"/>
    </location>
</feature>
<name>A0A2P7YSZ4_9ASCO</name>
<dbReference type="GO" id="GO:0003676">
    <property type="term" value="F:nucleic acid binding"/>
    <property type="evidence" value="ECO:0007669"/>
    <property type="project" value="InterPro"/>
</dbReference>
<dbReference type="PANTHER" id="PTHR28518">
    <property type="entry name" value="TRNA-SPLICING ENDONUCLEASE SUBUNIT SEN15"/>
    <property type="match status" value="1"/>
</dbReference>
<gene>
    <name evidence="4" type="ORF">C7M61_002417</name>
</gene>
<comment type="caution">
    <text evidence="4">The sequence shown here is derived from an EMBL/GenBank/DDBJ whole genome shotgun (WGS) entry which is preliminary data.</text>
</comment>
<dbReference type="InterPro" id="IPR036167">
    <property type="entry name" value="tRNA_intron_Endo_cat-like_sf"/>
</dbReference>
<dbReference type="InterPro" id="IPR042777">
    <property type="entry name" value="Sen15_fungi"/>
</dbReference>
<protein>
    <recommendedName>
        <fullName evidence="3">tRNA-splicing endonuclease subunit Sen15 domain-containing protein</fullName>
    </recommendedName>
</protein>
<dbReference type="Proteomes" id="UP000241107">
    <property type="component" value="Unassembled WGS sequence"/>
</dbReference>
<keyword evidence="5" id="KW-1185">Reference proteome</keyword>
<dbReference type="GO" id="GO:0000214">
    <property type="term" value="C:tRNA-intron endonuclease complex"/>
    <property type="evidence" value="ECO:0007669"/>
    <property type="project" value="InterPro"/>
</dbReference>
<dbReference type="InterPro" id="IPR018593">
    <property type="entry name" value="tRNA-endonuc_su_Sen15"/>
</dbReference>
<evidence type="ECO:0000313" key="4">
    <source>
        <dbReference type="EMBL" id="PSK39104.1"/>
    </source>
</evidence>
<dbReference type="AlphaFoldDB" id="A0A2P7YSZ4"/>
<dbReference type="Pfam" id="PF09631">
    <property type="entry name" value="Sen15"/>
    <property type="match status" value="1"/>
</dbReference>
<evidence type="ECO:0000313" key="5">
    <source>
        <dbReference type="Proteomes" id="UP000241107"/>
    </source>
</evidence>
<dbReference type="VEuPathDB" id="FungiDB:C7M61_002417"/>
<dbReference type="EMBL" id="PYFQ01000004">
    <property type="protein sequence ID" value="PSK39104.1"/>
    <property type="molecule type" value="Genomic_DNA"/>
</dbReference>
<dbReference type="SUPFAM" id="SSF53032">
    <property type="entry name" value="tRNA-intron endonuclease catalytic domain-like"/>
    <property type="match status" value="1"/>
</dbReference>
<dbReference type="OrthoDB" id="10002170at2759"/>
<dbReference type="GO" id="GO:0000213">
    <property type="term" value="F:tRNA-intron lyase activity"/>
    <property type="evidence" value="ECO:0007669"/>
    <property type="project" value="TreeGrafter"/>
</dbReference>
<evidence type="ECO:0000256" key="2">
    <source>
        <dbReference type="ARBA" id="ARBA00022694"/>
    </source>
</evidence>
<proteinExistence type="inferred from homology"/>
<dbReference type="STRING" id="418784.A0A2P7YSZ4"/>
<dbReference type="PANTHER" id="PTHR28518:SF1">
    <property type="entry name" value="TRNA-SPLICING ENDONUCLEASE SUBUNIT SEN15"/>
    <property type="match status" value="1"/>
</dbReference>
<dbReference type="Gene3D" id="3.40.1350.10">
    <property type="match status" value="1"/>
</dbReference>
<sequence length="109" mass="12166">MSLHQTVQTNLVHYNKWTDVDAVVCGESTFLKGNPPEKLDERDTPGQPEWVVPLAMADQNVSTSQIDKWFCNIALVAARPARVTLALVNTDGTVVFYFVHDGIVKPRQN</sequence>
<dbReference type="GO" id="GO:0000379">
    <property type="term" value="P:tRNA-type intron splice site recognition and cleavage"/>
    <property type="evidence" value="ECO:0007669"/>
    <property type="project" value="InterPro"/>
</dbReference>
<evidence type="ECO:0000259" key="3">
    <source>
        <dbReference type="Pfam" id="PF09631"/>
    </source>
</evidence>
<comment type="similarity">
    <text evidence="1">Belongs to the SEN15 family.</text>
</comment>
<keyword evidence="2" id="KW-0819">tRNA processing</keyword>
<dbReference type="RefSeq" id="XP_024714290.1">
    <property type="nucleotide sequence ID" value="XM_024857791.1"/>
</dbReference>
<reference evidence="4 5" key="1">
    <citation type="submission" date="2018-03" db="EMBL/GenBank/DDBJ databases">
        <title>Candida pseudohaemulonii genome assembly and annotation.</title>
        <authorList>
            <person name="Munoz J.F."/>
            <person name="Gade L.G."/>
            <person name="Chow N.A."/>
            <person name="Litvintseva A.P."/>
            <person name="Loparev V.N."/>
            <person name="Cuomo C.A."/>
        </authorList>
    </citation>
    <scope>NUCLEOTIDE SEQUENCE [LARGE SCALE GENOMIC DNA]</scope>
    <source>
        <strain evidence="4 5">B12108</strain>
    </source>
</reference>